<evidence type="ECO:0000313" key="3">
    <source>
        <dbReference type="Proteomes" id="UP000317494"/>
    </source>
</evidence>
<organism evidence="2 3">
    <name type="scientific">Synchytrium endobioticum</name>
    <dbReference type="NCBI Taxonomy" id="286115"/>
    <lineage>
        <taxon>Eukaryota</taxon>
        <taxon>Fungi</taxon>
        <taxon>Fungi incertae sedis</taxon>
        <taxon>Chytridiomycota</taxon>
        <taxon>Chytridiomycota incertae sedis</taxon>
        <taxon>Chytridiomycetes</taxon>
        <taxon>Synchytriales</taxon>
        <taxon>Synchytriaceae</taxon>
        <taxon>Synchytrium</taxon>
    </lineage>
</organism>
<sequence>MSPYQQQLFITESFSATAEDAPGGEEGSEKLPPGRRQDSSVPTRDRYRHEDSRRNVFQIVHLQHEMHTLRARSAFIQ</sequence>
<comment type="caution">
    <text evidence="2">The sequence shown here is derived from an EMBL/GenBank/DDBJ whole genome shotgun (WGS) entry which is preliminary data.</text>
</comment>
<reference evidence="2 3" key="1">
    <citation type="journal article" date="2019" name="Sci. Rep.">
        <title>Comparative genomics of chytrid fungi reveal insights into the obligate biotrophic and pathogenic lifestyle of Synchytrium endobioticum.</title>
        <authorList>
            <person name="van de Vossenberg B.T.L.H."/>
            <person name="Warris S."/>
            <person name="Nguyen H.D.T."/>
            <person name="van Gent-Pelzer M.P.E."/>
            <person name="Joly D.L."/>
            <person name="van de Geest H.C."/>
            <person name="Bonants P.J.M."/>
            <person name="Smith D.S."/>
            <person name="Levesque C.A."/>
            <person name="van der Lee T.A.J."/>
        </authorList>
    </citation>
    <scope>NUCLEOTIDE SEQUENCE [LARGE SCALE GENOMIC DNA]</scope>
    <source>
        <strain evidence="2 3">MB42</strain>
    </source>
</reference>
<gene>
    <name evidence="2" type="ORF">SeMB42_g05218</name>
</gene>
<proteinExistence type="predicted"/>
<feature type="compositionally biased region" description="Basic and acidic residues" evidence="1">
    <location>
        <begin position="35"/>
        <end position="52"/>
    </location>
</feature>
<name>A0A507CT19_9FUNG</name>
<accession>A0A507CT19</accession>
<evidence type="ECO:0000313" key="2">
    <source>
        <dbReference type="EMBL" id="TPX42255.1"/>
    </source>
</evidence>
<feature type="region of interest" description="Disordered" evidence="1">
    <location>
        <begin position="13"/>
        <end position="52"/>
    </location>
</feature>
<dbReference type="AlphaFoldDB" id="A0A507CT19"/>
<evidence type="ECO:0000256" key="1">
    <source>
        <dbReference type="SAM" id="MobiDB-lite"/>
    </source>
</evidence>
<dbReference type="EMBL" id="QEAN01000239">
    <property type="protein sequence ID" value="TPX42255.1"/>
    <property type="molecule type" value="Genomic_DNA"/>
</dbReference>
<keyword evidence="3" id="KW-1185">Reference proteome</keyword>
<dbReference type="Proteomes" id="UP000317494">
    <property type="component" value="Unassembled WGS sequence"/>
</dbReference>
<protein>
    <submittedName>
        <fullName evidence="2">Uncharacterized protein</fullName>
    </submittedName>
</protein>
<dbReference type="VEuPathDB" id="FungiDB:SeMB42_g05218"/>